<proteinExistence type="predicted"/>
<comment type="caution">
    <text evidence="1">The sequence shown here is derived from an EMBL/GenBank/DDBJ whole genome shotgun (WGS) entry which is preliminary data.</text>
</comment>
<evidence type="ECO:0008006" key="3">
    <source>
        <dbReference type="Google" id="ProtNLM"/>
    </source>
</evidence>
<name>A0A6V7RTW3_9STAP</name>
<dbReference type="InterPro" id="IPR008489">
    <property type="entry name" value="DUF771"/>
</dbReference>
<evidence type="ECO:0000313" key="2">
    <source>
        <dbReference type="Proteomes" id="UP000534001"/>
    </source>
</evidence>
<protein>
    <recommendedName>
        <fullName evidence="3">DUF771 domain-containing protein</fullName>
    </recommendedName>
</protein>
<sequence>MSGDLSLSLHAERMFVIMSSRGDLMKQFLEVKIEVPDTHVIITKEVYEQLQSQDFTGQYYYMKDLIRLTGRSRTWLNQNFLNQPDILKRIEPFTMFPKGKGSDWIFKATGLREYLENEFLEVLKSS</sequence>
<dbReference type="Pfam" id="PF05595">
    <property type="entry name" value="DUF771"/>
    <property type="match status" value="1"/>
</dbReference>
<reference evidence="1 2" key="1">
    <citation type="submission" date="2020-07" db="EMBL/GenBank/DDBJ databases">
        <authorList>
            <person name="Criscuolo A."/>
        </authorList>
    </citation>
    <scope>NUCLEOTIDE SEQUENCE [LARGE SCALE GENOMIC DNA]</scope>
    <source>
        <strain evidence="1">CIP111751</strain>
    </source>
</reference>
<dbReference type="AlphaFoldDB" id="A0A6V7RTW3"/>
<gene>
    <name evidence="1" type="ORF">JEOCOQ751_02167</name>
</gene>
<accession>A0A6V7RTW3</accession>
<dbReference type="EMBL" id="CAJEWA010000008">
    <property type="protein sequence ID" value="CAD2081819.1"/>
    <property type="molecule type" value="Genomic_DNA"/>
</dbReference>
<organism evidence="1 2">
    <name type="scientific">Jeotgalicoccus coquinae</name>
    <dbReference type="NCBI Taxonomy" id="709509"/>
    <lineage>
        <taxon>Bacteria</taxon>
        <taxon>Bacillati</taxon>
        <taxon>Bacillota</taxon>
        <taxon>Bacilli</taxon>
        <taxon>Bacillales</taxon>
        <taxon>Staphylococcaceae</taxon>
        <taxon>Jeotgalicoccus</taxon>
    </lineage>
</organism>
<evidence type="ECO:0000313" key="1">
    <source>
        <dbReference type="EMBL" id="CAD2081819.1"/>
    </source>
</evidence>
<dbReference type="Proteomes" id="UP000534001">
    <property type="component" value="Unassembled WGS sequence"/>
</dbReference>